<dbReference type="InterPro" id="IPR024791">
    <property type="entry name" value="Cyt_c/ubiquinol_Oxase_su3"/>
</dbReference>
<dbReference type="Gene3D" id="1.20.120.80">
    <property type="entry name" value="Cytochrome c oxidase, subunit III, four-helix bundle"/>
    <property type="match status" value="1"/>
</dbReference>
<keyword evidence="7 17" id="KW-0812">Transmembrane</keyword>
<evidence type="ECO:0000256" key="14">
    <source>
        <dbReference type="ARBA" id="ARBA00031884"/>
    </source>
</evidence>
<evidence type="ECO:0000256" key="12">
    <source>
        <dbReference type="ARBA" id="ARBA00025694"/>
    </source>
</evidence>
<dbReference type="PANTHER" id="PTHR11403">
    <property type="entry name" value="CYTOCHROME C OXIDASE SUBUNIT III"/>
    <property type="match status" value="1"/>
</dbReference>
<comment type="subcellular location">
    <subcellularLocation>
        <location evidence="1 17">Cell membrane</location>
        <topology evidence="1 17">Multi-pass membrane protein</topology>
    </subcellularLocation>
</comment>
<evidence type="ECO:0000313" key="21">
    <source>
        <dbReference type="EMBL" id="MCL1124439.1"/>
    </source>
</evidence>
<feature type="transmembrane region" description="Helical" evidence="19">
    <location>
        <begin position="140"/>
        <end position="167"/>
    </location>
</feature>
<dbReference type="PANTHER" id="PTHR11403:SF2">
    <property type="entry name" value="CYTOCHROME BO(3) UBIQUINOL OXIDASE SUBUNIT 3"/>
    <property type="match status" value="1"/>
</dbReference>
<dbReference type="CDD" id="cd02863">
    <property type="entry name" value="Ubiquinol_oxidase_III"/>
    <property type="match status" value="1"/>
</dbReference>
<evidence type="ECO:0000256" key="6">
    <source>
        <dbReference type="ARBA" id="ARBA00022475"/>
    </source>
</evidence>
<keyword evidence="6" id="KW-1003">Cell membrane</keyword>
<name>A0ABT0L9S8_9GAMM</name>
<comment type="subunit">
    <text evidence="3">Heterooctamer of two A chains, two B chains, two C chains and two D chains.</text>
</comment>
<sequence>MSSVAVDTQQHQSDHDHDHEHDESSSTVFGFWIYIMSDCILFATLFATYAVLSSNTFGGPAGHEIFSMPFVLVETFLLLTSSFTYGLAMLAMHKDKSKQVVSWLVVTFILGFGFIGMELYEFHELITEGHSWQTSGFLSAFFGLVATHGLHVSLGLIWMVVMMYSVLRYGLTKQVKTRLTCLSLFWHFLDIVWICVFTVVYLMGAIT</sequence>
<dbReference type="InterPro" id="IPR000298">
    <property type="entry name" value="Cyt_c_oxidase-like_su3"/>
</dbReference>
<dbReference type="InterPro" id="IPR013833">
    <property type="entry name" value="Cyt_c_oxidase_su3_a-hlx"/>
</dbReference>
<feature type="transmembrane region" description="Helical" evidence="19">
    <location>
        <begin position="179"/>
        <end position="203"/>
    </location>
</feature>
<proteinExistence type="inferred from homology"/>
<evidence type="ECO:0000256" key="17">
    <source>
        <dbReference type="RuleBase" id="RU003376"/>
    </source>
</evidence>
<dbReference type="InterPro" id="IPR014206">
    <property type="entry name" value="Cyt_c_ubiqinol_oxidase_su3"/>
</dbReference>
<protein>
    <recommendedName>
        <fullName evidence="4">Cytochrome bo(3) ubiquinol oxidase subunit 3</fullName>
    </recommendedName>
    <alternativeName>
        <fullName evidence="15">Cytochrome o ubiquinol oxidase subunit 3</fullName>
    </alternativeName>
    <alternativeName>
        <fullName evidence="13">Oxidase bo(3) subunit 3</fullName>
    </alternativeName>
    <alternativeName>
        <fullName evidence="16">Ubiquinol oxidase polypeptide III</fullName>
    </alternativeName>
    <alternativeName>
        <fullName evidence="14">Ubiquinol oxidase subunit 3</fullName>
    </alternativeName>
</protein>
<evidence type="ECO:0000256" key="19">
    <source>
        <dbReference type="SAM" id="Phobius"/>
    </source>
</evidence>
<keyword evidence="11 19" id="KW-0472">Membrane</keyword>
<dbReference type="SUPFAM" id="SSF81452">
    <property type="entry name" value="Cytochrome c oxidase subunit III-like"/>
    <property type="match status" value="1"/>
</dbReference>
<feature type="transmembrane region" description="Helical" evidence="19">
    <location>
        <begin position="31"/>
        <end position="53"/>
    </location>
</feature>
<dbReference type="Pfam" id="PF00510">
    <property type="entry name" value="COX3"/>
    <property type="match status" value="1"/>
</dbReference>
<evidence type="ECO:0000313" key="22">
    <source>
        <dbReference type="Proteomes" id="UP001203423"/>
    </source>
</evidence>
<feature type="region of interest" description="Disordered" evidence="18">
    <location>
        <begin position="1"/>
        <end position="23"/>
    </location>
</feature>
<evidence type="ECO:0000256" key="11">
    <source>
        <dbReference type="ARBA" id="ARBA00023136"/>
    </source>
</evidence>
<keyword evidence="10" id="KW-0560">Oxidoreductase</keyword>
<evidence type="ECO:0000256" key="4">
    <source>
        <dbReference type="ARBA" id="ARBA00014687"/>
    </source>
</evidence>
<evidence type="ECO:0000256" key="15">
    <source>
        <dbReference type="ARBA" id="ARBA00032189"/>
    </source>
</evidence>
<evidence type="ECO:0000256" key="1">
    <source>
        <dbReference type="ARBA" id="ARBA00004651"/>
    </source>
</evidence>
<evidence type="ECO:0000256" key="2">
    <source>
        <dbReference type="ARBA" id="ARBA00010581"/>
    </source>
</evidence>
<evidence type="ECO:0000259" key="20">
    <source>
        <dbReference type="PROSITE" id="PS50253"/>
    </source>
</evidence>
<dbReference type="NCBIfam" id="TIGR02842">
    <property type="entry name" value="CyoC"/>
    <property type="match status" value="1"/>
</dbReference>
<keyword evidence="9 19" id="KW-1133">Transmembrane helix</keyword>
<feature type="domain" description="Heme-copper oxidase subunit III family profile" evidence="20">
    <location>
        <begin position="1"/>
        <end position="205"/>
    </location>
</feature>
<feature type="transmembrane region" description="Helical" evidence="19">
    <location>
        <begin position="100"/>
        <end position="120"/>
    </location>
</feature>
<evidence type="ECO:0000256" key="10">
    <source>
        <dbReference type="ARBA" id="ARBA00023002"/>
    </source>
</evidence>
<evidence type="ECO:0000256" key="13">
    <source>
        <dbReference type="ARBA" id="ARBA00030072"/>
    </source>
</evidence>
<evidence type="ECO:0000256" key="5">
    <source>
        <dbReference type="ARBA" id="ARBA00022448"/>
    </source>
</evidence>
<evidence type="ECO:0000256" key="8">
    <source>
        <dbReference type="ARBA" id="ARBA00022982"/>
    </source>
</evidence>
<comment type="similarity">
    <text evidence="2 17">Belongs to the cytochrome c oxidase subunit 3 family.</text>
</comment>
<evidence type="ECO:0000256" key="7">
    <source>
        <dbReference type="ARBA" id="ARBA00022692"/>
    </source>
</evidence>
<keyword evidence="8" id="KW-0249">Electron transport</keyword>
<dbReference type="PROSITE" id="PS50253">
    <property type="entry name" value="COX3"/>
    <property type="match status" value="1"/>
</dbReference>
<organism evidence="21 22">
    <name type="scientific">Shewanella surugensis</name>
    <dbReference type="NCBI Taxonomy" id="212020"/>
    <lineage>
        <taxon>Bacteria</taxon>
        <taxon>Pseudomonadati</taxon>
        <taxon>Pseudomonadota</taxon>
        <taxon>Gammaproteobacteria</taxon>
        <taxon>Alteromonadales</taxon>
        <taxon>Shewanellaceae</taxon>
        <taxon>Shewanella</taxon>
    </lineage>
</organism>
<keyword evidence="5" id="KW-0813">Transport</keyword>
<evidence type="ECO:0000256" key="3">
    <source>
        <dbReference type="ARBA" id="ARBA00011700"/>
    </source>
</evidence>
<keyword evidence="22" id="KW-1185">Reference proteome</keyword>
<dbReference type="Proteomes" id="UP001203423">
    <property type="component" value="Unassembled WGS sequence"/>
</dbReference>
<evidence type="ECO:0000256" key="16">
    <source>
        <dbReference type="ARBA" id="ARBA00032717"/>
    </source>
</evidence>
<dbReference type="RefSeq" id="WP_248939721.1">
    <property type="nucleotide sequence ID" value="NZ_JAKIKS010000024.1"/>
</dbReference>
<dbReference type="EMBL" id="JAKIKS010000024">
    <property type="protein sequence ID" value="MCL1124439.1"/>
    <property type="molecule type" value="Genomic_DNA"/>
</dbReference>
<comment type="caution">
    <text evidence="21">The sequence shown here is derived from an EMBL/GenBank/DDBJ whole genome shotgun (WGS) entry which is preliminary data.</text>
</comment>
<evidence type="ECO:0000256" key="18">
    <source>
        <dbReference type="SAM" id="MobiDB-lite"/>
    </source>
</evidence>
<feature type="compositionally biased region" description="Basic and acidic residues" evidence="18">
    <location>
        <begin position="12"/>
        <end position="23"/>
    </location>
</feature>
<dbReference type="InterPro" id="IPR035973">
    <property type="entry name" value="Cyt_c_oxidase_su3-like_sf"/>
</dbReference>
<feature type="transmembrane region" description="Helical" evidence="19">
    <location>
        <begin position="65"/>
        <end position="88"/>
    </location>
</feature>
<gene>
    <name evidence="21" type="primary">cyoC</name>
    <name evidence="21" type="ORF">L2764_08110</name>
</gene>
<dbReference type="InterPro" id="IPR033946">
    <property type="entry name" value="Ubiquinol_oxase_su3_dom"/>
</dbReference>
<evidence type="ECO:0000256" key="9">
    <source>
        <dbReference type="ARBA" id="ARBA00022989"/>
    </source>
</evidence>
<reference evidence="21 22" key="1">
    <citation type="submission" date="2022-01" db="EMBL/GenBank/DDBJ databases">
        <title>Whole genome-based taxonomy of the Shewanellaceae.</title>
        <authorList>
            <person name="Martin-Rodriguez A.J."/>
        </authorList>
    </citation>
    <scope>NUCLEOTIDE SEQUENCE [LARGE SCALE GENOMIC DNA]</scope>
    <source>
        <strain evidence="21 22">DSM 17177</strain>
    </source>
</reference>
<accession>A0ABT0L9S8</accession>
<comment type="function">
    <text evidence="12">Cytochrome bo(3) ubiquinol terminal oxidase is the component of the aerobic respiratory chain of E.coli that predominates when cells are grown at high aeration. Has proton pump activity across the membrane in addition to electron transfer, pumping 2 protons/electron.</text>
</comment>